<sequence>ASIAQSYLIEGKTQKAFDVARASSDRSRHDAPEAAWVGGLAAWKMNNYEEAATFFSVAANSKRASVWLKSGSAFWAARSFGKMGDVQEANHYMEIAAKHPRTFYGLIAMRSLDRDYDFNWDKPELKHKHKKSLEGSANVQDAIALSKTGNIPEALTKLGKSGWLDNGYKQRQLLAYILDKEIPALSLHLGRMTKSDKGDFYDVALYPEAPWGPDKGYEVDSALVNALIRQESRFNPRAKNASGASGLMQLMPSTASYMAKGIDVALTHPQTNISVGQKYVRHLMMDSNINNDLFYMAVAYNAGPGNLARWKKQYKDIDDPLLFIESIPSSETRAFVERVMVNYWIYRIREGKDNPSLDAVAFDQDEEYTDISAPENVLQFASN</sequence>
<organism evidence="4 5">
    <name type="scientific">Micavibrio aeruginosavorus</name>
    <dbReference type="NCBI Taxonomy" id="349221"/>
    <lineage>
        <taxon>Bacteria</taxon>
        <taxon>Pseudomonadati</taxon>
        <taxon>Bdellovibrionota</taxon>
        <taxon>Bdellovibrionia</taxon>
        <taxon>Bdellovibrionales</taxon>
        <taxon>Pseudobdellovibrionaceae</taxon>
        <taxon>Micavibrio</taxon>
    </lineage>
</organism>
<dbReference type="Proteomes" id="UP000249739">
    <property type="component" value="Unassembled WGS sequence"/>
</dbReference>
<dbReference type="InterPro" id="IPR008258">
    <property type="entry name" value="Transglycosylase_SLT_dom_1"/>
</dbReference>
<dbReference type="Gene3D" id="1.10.530.10">
    <property type="match status" value="1"/>
</dbReference>
<evidence type="ECO:0000256" key="2">
    <source>
        <dbReference type="ARBA" id="ARBA00022729"/>
    </source>
</evidence>
<dbReference type="SUPFAM" id="SSF53955">
    <property type="entry name" value="Lysozyme-like"/>
    <property type="match status" value="1"/>
</dbReference>
<dbReference type="PANTHER" id="PTHR37423:SF2">
    <property type="entry name" value="MEMBRANE-BOUND LYTIC MUREIN TRANSGLYCOSYLASE C"/>
    <property type="match status" value="1"/>
</dbReference>
<keyword evidence="2" id="KW-0732">Signal</keyword>
<reference evidence="4 5" key="1">
    <citation type="submission" date="2017-08" db="EMBL/GenBank/DDBJ databases">
        <title>Infants hospitalized years apart are colonized by the same room-sourced microbial strains.</title>
        <authorList>
            <person name="Brooks B."/>
            <person name="Olm M.R."/>
            <person name="Firek B.A."/>
            <person name="Baker R."/>
            <person name="Thomas B.C."/>
            <person name="Morowitz M.J."/>
            <person name="Banfield J.F."/>
        </authorList>
    </citation>
    <scope>NUCLEOTIDE SEQUENCE [LARGE SCALE GENOMIC DNA]</scope>
    <source>
        <strain evidence="4">S2_006_000_R2_64</strain>
    </source>
</reference>
<dbReference type="InterPro" id="IPR008939">
    <property type="entry name" value="Lytic_TGlycosylase_superhlx_U"/>
</dbReference>
<dbReference type="Gene3D" id="1.25.20.10">
    <property type="entry name" value="Bacterial muramidases"/>
    <property type="match status" value="1"/>
</dbReference>
<proteinExistence type="inferred from homology"/>
<dbReference type="AlphaFoldDB" id="A0A2W5FL15"/>
<dbReference type="GO" id="GO:0004553">
    <property type="term" value="F:hydrolase activity, hydrolyzing O-glycosyl compounds"/>
    <property type="evidence" value="ECO:0007669"/>
    <property type="project" value="InterPro"/>
</dbReference>
<comment type="caution">
    <text evidence="4">The sequence shown here is derived from an EMBL/GenBank/DDBJ whole genome shotgun (WGS) entry which is preliminary data.</text>
</comment>
<dbReference type="CDD" id="cd13401">
    <property type="entry name" value="Slt70-like"/>
    <property type="match status" value="1"/>
</dbReference>
<dbReference type="GO" id="GO:0042597">
    <property type="term" value="C:periplasmic space"/>
    <property type="evidence" value="ECO:0007669"/>
    <property type="project" value="InterPro"/>
</dbReference>
<dbReference type="Pfam" id="PF01464">
    <property type="entry name" value="SLT"/>
    <property type="match status" value="1"/>
</dbReference>
<accession>A0A2W5FL15</accession>
<name>A0A2W5FL15_9BACT</name>
<comment type="similarity">
    <text evidence="1">Belongs to the transglycosylase Slt family.</text>
</comment>
<evidence type="ECO:0000313" key="5">
    <source>
        <dbReference type="Proteomes" id="UP000249739"/>
    </source>
</evidence>
<feature type="non-terminal residue" evidence="4">
    <location>
        <position position="1"/>
    </location>
</feature>
<evidence type="ECO:0000313" key="4">
    <source>
        <dbReference type="EMBL" id="PZP55094.1"/>
    </source>
</evidence>
<feature type="domain" description="Transglycosylase SLT" evidence="3">
    <location>
        <begin position="215"/>
        <end position="318"/>
    </location>
</feature>
<evidence type="ECO:0000259" key="3">
    <source>
        <dbReference type="Pfam" id="PF01464"/>
    </source>
</evidence>
<protein>
    <submittedName>
        <fullName evidence="4">Transglycosylase</fullName>
    </submittedName>
</protein>
<evidence type="ECO:0000256" key="1">
    <source>
        <dbReference type="ARBA" id="ARBA00007734"/>
    </source>
</evidence>
<dbReference type="PANTHER" id="PTHR37423">
    <property type="entry name" value="SOLUBLE LYTIC MUREIN TRANSGLYCOSYLASE-RELATED"/>
    <property type="match status" value="1"/>
</dbReference>
<dbReference type="InterPro" id="IPR023346">
    <property type="entry name" value="Lysozyme-like_dom_sf"/>
</dbReference>
<dbReference type="SUPFAM" id="SSF48435">
    <property type="entry name" value="Bacterial muramidases"/>
    <property type="match status" value="1"/>
</dbReference>
<dbReference type="EMBL" id="QFOT01000089">
    <property type="protein sequence ID" value="PZP55094.1"/>
    <property type="molecule type" value="Genomic_DNA"/>
</dbReference>
<gene>
    <name evidence="4" type="ORF">DI586_07905</name>
</gene>